<gene>
    <name evidence="2" type="ORF">LA76x_1835</name>
</gene>
<feature type="transmembrane region" description="Helical" evidence="1">
    <location>
        <begin position="370"/>
        <end position="390"/>
    </location>
</feature>
<evidence type="ECO:0000256" key="1">
    <source>
        <dbReference type="SAM" id="Phobius"/>
    </source>
</evidence>
<dbReference type="Pfam" id="PF06772">
    <property type="entry name" value="LtrA"/>
    <property type="match status" value="1"/>
</dbReference>
<dbReference type="InterPro" id="IPR010640">
    <property type="entry name" value="Low_temperature_requirement_A"/>
</dbReference>
<dbReference type="AlphaFoldDB" id="A0A0S2F947"/>
<proteinExistence type="predicted"/>
<dbReference type="EMBL" id="CP011129">
    <property type="protein sequence ID" value="ALN79987.1"/>
    <property type="molecule type" value="Genomic_DNA"/>
</dbReference>
<sequence>MTPARTTLLRIREGHAKVGFSELFFDLVFVFAITQLSHTLLENLSTLGALRTALLFLGVWWLWIFTSWVTNWLDPDKVPVRLMIFALMFGGLLLSSSLPQAFAERGLVYGLVFAAMQVGRTAFMLWALRGGRSPGNFRNFVRILIWLSVSAVFWVLGGLAEPESRIVWWLVAVAIEYLGPFAYFRVPGLGRSSLSDWDVEGAHLSERCGLFIIIALGESILITGATFAKLEWNPSTVAAFCIAFLGSVAMWWIYFDTGAERATHRMLQQTDQTRQARQARNAYTYLHLLIVGGIVVCAVADELVLVHPDHADGAGIAAIIGGPALYLLGCALFKWVTNTRVFPPFSHCAGLLMLAALALASAPLHLSPLLLGAATSAILMIVAAWETIALRRGLLPAAPAAH</sequence>
<keyword evidence="1" id="KW-1133">Transmembrane helix</keyword>
<reference evidence="2 3" key="1">
    <citation type="journal article" date="2015" name="BMC Genomics">
        <title>Comparative genomics and metabolic profiling of the genus Lysobacter.</title>
        <authorList>
            <person name="de Bruijn I."/>
            <person name="Cheng X."/>
            <person name="de Jager V."/>
            <person name="Exposito R.G."/>
            <person name="Watrous J."/>
            <person name="Patel N."/>
            <person name="Postma J."/>
            <person name="Dorrestein P.C."/>
            <person name="Kobayashi D."/>
            <person name="Raaijmakers J.M."/>
        </authorList>
    </citation>
    <scope>NUCLEOTIDE SEQUENCE [LARGE SCALE GENOMIC DNA]</scope>
    <source>
        <strain evidence="2 3">76</strain>
    </source>
</reference>
<feature type="transmembrane region" description="Helical" evidence="1">
    <location>
        <begin position="82"/>
        <end position="102"/>
    </location>
</feature>
<feature type="transmembrane region" description="Helical" evidence="1">
    <location>
        <begin position="282"/>
        <end position="301"/>
    </location>
</feature>
<feature type="transmembrane region" description="Helical" evidence="1">
    <location>
        <begin position="313"/>
        <end position="333"/>
    </location>
</feature>
<feature type="transmembrane region" description="Helical" evidence="1">
    <location>
        <begin position="345"/>
        <end position="364"/>
    </location>
</feature>
<feature type="transmembrane region" description="Helical" evidence="1">
    <location>
        <begin position="108"/>
        <end position="128"/>
    </location>
</feature>
<feature type="transmembrane region" description="Helical" evidence="1">
    <location>
        <begin position="140"/>
        <end position="160"/>
    </location>
</feature>
<name>A0A0S2F947_LYSAN</name>
<evidence type="ECO:0000313" key="2">
    <source>
        <dbReference type="EMBL" id="ALN79987.1"/>
    </source>
</evidence>
<dbReference type="PANTHER" id="PTHR36840:SF1">
    <property type="entry name" value="BLL5714 PROTEIN"/>
    <property type="match status" value="1"/>
</dbReference>
<keyword evidence="3" id="KW-1185">Reference proteome</keyword>
<keyword evidence="1" id="KW-0472">Membrane</keyword>
<dbReference type="PATRIC" id="fig|84531.8.peg.1861"/>
<dbReference type="Proteomes" id="UP000060787">
    <property type="component" value="Chromosome"/>
</dbReference>
<feature type="transmembrane region" description="Helical" evidence="1">
    <location>
        <begin position="166"/>
        <end position="186"/>
    </location>
</feature>
<evidence type="ECO:0000313" key="3">
    <source>
        <dbReference type="Proteomes" id="UP000060787"/>
    </source>
</evidence>
<keyword evidence="1" id="KW-0812">Transmembrane</keyword>
<dbReference type="RefSeq" id="WP_057917429.1">
    <property type="nucleotide sequence ID" value="NZ_CP011129.1"/>
</dbReference>
<accession>A0A0S2F947</accession>
<protein>
    <submittedName>
        <fullName evidence="2">Bacterial low temperature requirement A family protein</fullName>
    </submittedName>
</protein>
<dbReference type="STRING" id="84531.LA76x_1835"/>
<dbReference type="PANTHER" id="PTHR36840">
    <property type="entry name" value="BLL5714 PROTEIN"/>
    <property type="match status" value="1"/>
</dbReference>
<dbReference type="eggNOG" id="COG4292">
    <property type="taxonomic scope" value="Bacteria"/>
</dbReference>
<dbReference type="KEGG" id="lab:LA76x_1835"/>
<organism evidence="2 3">
    <name type="scientific">Lysobacter antibioticus</name>
    <dbReference type="NCBI Taxonomy" id="84531"/>
    <lineage>
        <taxon>Bacteria</taxon>
        <taxon>Pseudomonadati</taxon>
        <taxon>Pseudomonadota</taxon>
        <taxon>Gammaproteobacteria</taxon>
        <taxon>Lysobacterales</taxon>
        <taxon>Lysobacteraceae</taxon>
        <taxon>Lysobacter</taxon>
    </lineage>
</organism>
<feature type="transmembrane region" description="Helical" evidence="1">
    <location>
        <begin position="53"/>
        <end position="70"/>
    </location>
</feature>
<feature type="transmembrane region" description="Helical" evidence="1">
    <location>
        <begin position="236"/>
        <end position="255"/>
    </location>
</feature>